<feature type="region of interest" description="Disordered" evidence="1">
    <location>
        <begin position="81"/>
        <end position="119"/>
    </location>
</feature>
<accession>L0R6G7</accession>
<organism evidence="2">
    <name type="scientific">Homo sapiens</name>
    <name type="common">Human</name>
    <dbReference type="NCBI Taxonomy" id="9606"/>
    <lineage>
        <taxon>Eukaryota</taxon>
        <taxon>Metazoa</taxon>
        <taxon>Chordata</taxon>
        <taxon>Craniata</taxon>
        <taxon>Vertebrata</taxon>
        <taxon>Euteleostomi</taxon>
        <taxon>Mammalia</taxon>
        <taxon>Eutheria</taxon>
        <taxon>Euarchontoglires</taxon>
        <taxon>Primates</taxon>
        <taxon>Haplorrhini</taxon>
        <taxon>Catarrhini</taxon>
        <taxon>Hominidae</taxon>
        <taxon>Homo</taxon>
    </lineage>
</organism>
<evidence type="ECO:0000256" key="1">
    <source>
        <dbReference type="SAM" id="MobiDB-lite"/>
    </source>
</evidence>
<feature type="compositionally biased region" description="Polar residues" evidence="1">
    <location>
        <begin position="87"/>
        <end position="98"/>
    </location>
</feature>
<evidence type="ECO:0000313" key="2">
    <source>
        <dbReference type="EMBL" id="CCO13730.1"/>
    </source>
</evidence>
<feature type="region of interest" description="Disordered" evidence="1">
    <location>
        <begin position="1"/>
        <end position="30"/>
    </location>
</feature>
<dbReference type="EMBL" id="HF548019">
    <property type="protein sequence ID" value="CCO13730.1"/>
    <property type="molecule type" value="Genomic_DNA"/>
</dbReference>
<sequence>MERTRSPPTPPGRQRRMMRKAVPAQTQQGQMRVRVLTGPRRTWDRMLRTPVRSPLRRRSWPGSRRQRQPQTALKFLRRDVKRPRVSQVGNRLTSVNHLTTRRKPTKKWQPPPWRTMHRMSPPRRAARLSLLRMTAWRTS</sequence>
<reference evidence="2" key="1">
    <citation type="submission" date="2012-10" db="EMBL/GenBank/DDBJ databases">
        <title>Direct identification of alternative open reading frame translation products in human.</title>
        <authorList>
            <person name="Vanderperre B."/>
            <person name="Lucier J.-F."/>
            <person name="Motard J."/>
            <person name="Tremblay G."/>
            <person name="Vanderperre S."/>
            <person name="Wisztorski M."/>
            <person name="Salzet M."/>
            <person name="Boisvert F.-M."/>
            <person name="Roucou X."/>
        </authorList>
    </citation>
    <scope>NUCLEOTIDE SEQUENCE</scope>
</reference>
<dbReference type="AlphaFoldDB" id="L0R6G7"/>
<gene>
    <name evidence="2" type="primary">FGD5</name>
</gene>
<dbReference type="OrthoDB" id="245697at2759"/>
<name>L0R6G7_HUMAN</name>
<dbReference type="ChiTaRS" id="FGD5">
    <property type="organism name" value="human"/>
</dbReference>
<protein>
    <submittedName>
        <fullName evidence="2">Alternative protein FGD5</fullName>
    </submittedName>
</protein>
<proteinExistence type="predicted"/>